<feature type="repeat" description="ANK" evidence="3">
    <location>
        <begin position="384"/>
        <end position="406"/>
    </location>
</feature>
<keyword evidence="1" id="KW-0677">Repeat</keyword>
<evidence type="ECO:0000256" key="3">
    <source>
        <dbReference type="PROSITE-ProRule" id="PRU00023"/>
    </source>
</evidence>
<dbReference type="Pfam" id="PF13637">
    <property type="entry name" value="Ank_4"/>
    <property type="match status" value="1"/>
</dbReference>
<evidence type="ECO:0000313" key="5">
    <source>
        <dbReference type="Proteomes" id="UP000281245"/>
    </source>
</evidence>
<dbReference type="EMBL" id="QWIJ01000162">
    <property type="protein sequence ID" value="RMX86530.1"/>
    <property type="molecule type" value="Genomic_DNA"/>
</dbReference>
<dbReference type="AlphaFoldDB" id="A0A3M6X7I3"/>
<dbReference type="PROSITE" id="PS50088">
    <property type="entry name" value="ANK_REPEAT"/>
    <property type="match status" value="2"/>
</dbReference>
<evidence type="ECO:0000313" key="4">
    <source>
        <dbReference type="EMBL" id="RMX86530.1"/>
    </source>
</evidence>
<evidence type="ECO:0000256" key="2">
    <source>
        <dbReference type="ARBA" id="ARBA00023043"/>
    </source>
</evidence>
<dbReference type="PANTHER" id="PTHR24198:SF165">
    <property type="entry name" value="ANKYRIN REPEAT-CONTAINING PROTEIN-RELATED"/>
    <property type="match status" value="1"/>
</dbReference>
<dbReference type="Pfam" id="PF12796">
    <property type="entry name" value="Ank_2"/>
    <property type="match status" value="1"/>
</dbReference>
<gene>
    <name evidence="4" type="ORF">D0869_03027</name>
</gene>
<dbReference type="SMART" id="SM00248">
    <property type="entry name" value="ANK"/>
    <property type="match status" value="4"/>
</dbReference>
<dbReference type="Gene3D" id="1.25.40.20">
    <property type="entry name" value="Ankyrin repeat-containing domain"/>
    <property type="match status" value="2"/>
</dbReference>
<proteinExistence type="predicted"/>
<dbReference type="Proteomes" id="UP000281245">
    <property type="component" value="Unassembled WGS sequence"/>
</dbReference>
<dbReference type="OrthoDB" id="20872at2759"/>
<dbReference type="InterPro" id="IPR036770">
    <property type="entry name" value="Ankyrin_rpt-contain_sf"/>
</dbReference>
<protein>
    <submittedName>
        <fullName evidence="4">Uncharacterized protein</fullName>
    </submittedName>
</protein>
<comment type="caution">
    <text evidence="4">The sequence shown here is derived from an EMBL/GenBank/DDBJ whole genome shotgun (WGS) entry which is preliminary data.</text>
</comment>
<reference evidence="4 5" key="1">
    <citation type="journal article" date="2018" name="BMC Genomics">
        <title>Genomic evidence for intraspecific hybridization in a clonal and extremely halotolerant yeast.</title>
        <authorList>
            <person name="Gostincar C."/>
            <person name="Stajich J.E."/>
            <person name="Zupancic J."/>
            <person name="Zalar P."/>
            <person name="Gunde-Cimerman N."/>
        </authorList>
    </citation>
    <scope>NUCLEOTIDE SEQUENCE [LARGE SCALE GENOMIC DNA]</scope>
    <source>
        <strain evidence="4 5">EXF-6656</strain>
    </source>
</reference>
<dbReference type="PROSITE" id="PS50297">
    <property type="entry name" value="ANK_REP_REGION"/>
    <property type="match status" value="2"/>
</dbReference>
<dbReference type="SUPFAM" id="SSF48403">
    <property type="entry name" value="Ankyrin repeat"/>
    <property type="match status" value="1"/>
</dbReference>
<organism evidence="4 5">
    <name type="scientific">Hortaea werneckii</name>
    <name type="common">Black yeast</name>
    <name type="synonym">Cladosporium werneckii</name>
    <dbReference type="NCBI Taxonomy" id="91943"/>
    <lineage>
        <taxon>Eukaryota</taxon>
        <taxon>Fungi</taxon>
        <taxon>Dikarya</taxon>
        <taxon>Ascomycota</taxon>
        <taxon>Pezizomycotina</taxon>
        <taxon>Dothideomycetes</taxon>
        <taxon>Dothideomycetidae</taxon>
        <taxon>Mycosphaerellales</taxon>
        <taxon>Teratosphaeriaceae</taxon>
        <taxon>Hortaea</taxon>
    </lineage>
</organism>
<accession>A0A3M6X7I3</accession>
<sequence>MEHHHDERDAEMGEDDGGFTMDFEIQVVDDIEAQVEEMMRLGALGYFKEARQVSQSIAPVHQQKFEVVFEQLRLMLEQGAYPDLIARAKSYPEDACTSEQSALIALMAMIAHLHMNDTKESRASDALKESQLIDPCAICVRLQDRVNGGSWTIEELLEDLLSLRLWYLGEMRGAPVAELDENAADRLFDAAFFLLGQEQFWAAKSLFLFTLLHGLIYGVPQGIDTRSAVKRVQGIDESTYGSRVTKVALAREIGDWTTWYQASPLFRRFNLRELEEIWRLAEDTKADMERRFKGEDYGPGSLVDTKQVEVDSNDNYGQTLLSRAAKGGHEAVVKLLLDSKQVEVDSKDKDGRTPLSWAAKGRHEAVVKLLLDTKQVEVNSKDNYGQTPLSRAAEGGHEAVVKLLLDTKQVEVDSKDHDGRTPLSRAEGGGHEAVVKLLLDTKQVEVDSKDIYG</sequence>
<evidence type="ECO:0000256" key="1">
    <source>
        <dbReference type="ARBA" id="ARBA00022737"/>
    </source>
</evidence>
<dbReference type="InterPro" id="IPR002110">
    <property type="entry name" value="Ankyrin_rpt"/>
</dbReference>
<keyword evidence="2 3" id="KW-0040">ANK repeat</keyword>
<name>A0A3M6X7I3_HORWE</name>
<feature type="repeat" description="ANK" evidence="3">
    <location>
        <begin position="350"/>
        <end position="372"/>
    </location>
</feature>
<dbReference type="VEuPathDB" id="FungiDB:BTJ68_13355"/>
<dbReference type="PANTHER" id="PTHR24198">
    <property type="entry name" value="ANKYRIN REPEAT AND PROTEIN KINASE DOMAIN-CONTAINING PROTEIN"/>
    <property type="match status" value="1"/>
</dbReference>